<reference evidence="8" key="1">
    <citation type="submission" date="2020-02" db="EMBL/GenBank/DDBJ databases">
        <authorList>
            <person name="Scholz U."/>
            <person name="Mascher M."/>
            <person name="Fiebig A."/>
        </authorList>
    </citation>
    <scope>NUCLEOTIDE SEQUENCE</scope>
</reference>
<dbReference type="Pfam" id="PF02365">
    <property type="entry name" value="NAM"/>
    <property type="match status" value="1"/>
</dbReference>
<evidence type="ECO:0000259" key="7">
    <source>
        <dbReference type="PROSITE" id="PS51005"/>
    </source>
</evidence>
<keyword evidence="5" id="KW-0539">Nucleus</keyword>
<dbReference type="FunFam" id="2.170.150.80:FF:000007">
    <property type="entry name" value="NAC domain-containing protein 35"/>
    <property type="match status" value="1"/>
</dbReference>
<evidence type="ECO:0000256" key="2">
    <source>
        <dbReference type="ARBA" id="ARBA00023015"/>
    </source>
</evidence>
<dbReference type="GO" id="GO:0099402">
    <property type="term" value="P:plant organ development"/>
    <property type="evidence" value="ECO:0007669"/>
    <property type="project" value="UniProtKB-ARBA"/>
</dbReference>
<keyword evidence="3" id="KW-0238">DNA-binding</keyword>
<keyword evidence="2" id="KW-0805">Transcription regulation</keyword>
<evidence type="ECO:0000256" key="3">
    <source>
        <dbReference type="ARBA" id="ARBA00023125"/>
    </source>
</evidence>
<dbReference type="PANTHER" id="PTHR31744:SF77">
    <property type="entry name" value="PROTEIN FEZ"/>
    <property type="match status" value="1"/>
</dbReference>
<comment type="subcellular location">
    <subcellularLocation>
        <location evidence="1">Nucleus</location>
    </subcellularLocation>
</comment>
<evidence type="ECO:0000256" key="4">
    <source>
        <dbReference type="ARBA" id="ARBA00023163"/>
    </source>
</evidence>
<gene>
    <name evidence="8" type="ORF">SI8410_09012591</name>
</gene>
<keyword evidence="9" id="KW-1185">Reference proteome</keyword>
<feature type="domain" description="NAC" evidence="7">
    <location>
        <begin position="14"/>
        <end position="173"/>
    </location>
</feature>
<dbReference type="GO" id="GO:0003677">
    <property type="term" value="F:DNA binding"/>
    <property type="evidence" value="ECO:0007669"/>
    <property type="project" value="UniProtKB-KW"/>
</dbReference>
<dbReference type="GO" id="GO:0006355">
    <property type="term" value="P:regulation of DNA-templated transcription"/>
    <property type="evidence" value="ECO:0007669"/>
    <property type="project" value="InterPro"/>
</dbReference>
<accession>A0A7I8KVT2</accession>
<dbReference type="Gene3D" id="2.170.150.80">
    <property type="entry name" value="NAC domain"/>
    <property type="match status" value="1"/>
</dbReference>
<evidence type="ECO:0000313" key="9">
    <source>
        <dbReference type="Proteomes" id="UP000663760"/>
    </source>
</evidence>
<feature type="region of interest" description="Disordered" evidence="6">
    <location>
        <begin position="202"/>
        <end position="238"/>
    </location>
</feature>
<protein>
    <recommendedName>
        <fullName evidence="7">NAC domain-containing protein</fullName>
    </recommendedName>
</protein>
<dbReference type="AlphaFoldDB" id="A0A7I8KVT2"/>
<dbReference type="InterPro" id="IPR003441">
    <property type="entry name" value="NAC-dom"/>
</dbReference>
<dbReference type="PANTHER" id="PTHR31744">
    <property type="entry name" value="PROTEIN CUP-SHAPED COTYLEDON 2-RELATED"/>
    <property type="match status" value="1"/>
</dbReference>
<sequence length="388" mass="43644">MDAKNDVEKADEAMLPGFRFHPTDEELVGFYLKRKVQKRPVFIELIRQLDIYKYDPWDLPKLATMGEKEWYFYCPRDRKYRNSARPNRVTGAGFWKATGTDRAIYASEGSICIGLKKSLVFYRGRAAKGIKTNWMMHEYRLPSLGDSSSLPSKTVGKEISASDSWAICRIFRKTCLVTQRSLSHSWVPPLAEEFPVSGTLHRPELTSEGISSCPVERMRSTQQSGNTEHEPAPHSDYSSMDITPYRLSSAGLPSGITTLLQTEAPASSRCPLDGAALLQYMQPQLVGDAEKNSSSSTDFNHHQPQQLHAFSTIDLLLEMTGNLGRRGEEMGTRKNPDAYFQANNGDSHWETLSAVALPFAPPQNRPAAWKAGLERDSIFNLLENEKYL</sequence>
<proteinExistence type="predicted"/>
<dbReference type="InterPro" id="IPR036093">
    <property type="entry name" value="NAC_dom_sf"/>
</dbReference>
<dbReference type="OrthoDB" id="1883668at2759"/>
<dbReference type="GO" id="GO:0005634">
    <property type="term" value="C:nucleus"/>
    <property type="evidence" value="ECO:0007669"/>
    <property type="project" value="UniProtKB-SubCell"/>
</dbReference>
<dbReference type="EMBL" id="LR746272">
    <property type="protein sequence ID" value="CAA7401913.1"/>
    <property type="molecule type" value="Genomic_DNA"/>
</dbReference>
<evidence type="ECO:0000256" key="1">
    <source>
        <dbReference type="ARBA" id="ARBA00004123"/>
    </source>
</evidence>
<name>A0A7I8KVT2_SPIIN</name>
<organism evidence="8 9">
    <name type="scientific">Spirodela intermedia</name>
    <name type="common">Intermediate duckweed</name>
    <dbReference type="NCBI Taxonomy" id="51605"/>
    <lineage>
        <taxon>Eukaryota</taxon>
        <taxon>Viridiplantae</taxon>
        <taxon>Streptophyta</taxon>
        <taxon>Embryophyta</taxon>
        <taxon>Tracheophyta</taxon>
        <taxon>Spermatophyta</taxon>
        <taxon>Magnoliopsida</taxon>
        <taxon>Liliopsida</taxon>
        <taxon>Araceae</taxon>
        <taxon>Lemnoideae</taxon>
        <taxon>Spirodela</taxon>
    </lineage>
</organism>
<evidence type="ECO:0000256" key="6">
    <source>
        <dbReference type="SAM" id="MobiDB-lite"/>
    </source>
</evidence>
<keyword evidence="4" id="KW-0804">Transcription</keyword>
<dbReference type="PROSITE" id="PS51005">
    <property type="entry name" value="NAC"/>
    <property type="match status" value="1"/>
</dbReference>
<evidence type="ECO:0000313" key="8">
    <source>
        <dbReference type="EMBL" id="CAA7401913.1"/>
    </source>
</evidence>
<dbReference type="Proteomes" id="UP000663760">
    <property type="component" value="Chromosome 9"/>
</dbReference>
<dbReference type="SUPFAM" id="SSF101941">
    <property type="entry name" value="NAC domain"/>
    <property type="match status" value="1"/>
</dbReference>
<evidence type="ECO:0000256" key="5">
    <source>
        <dbReference type="ARBA" id="ARBA00023242"/>
    </source>
</evidence>